<dbReference type="Proteomes" id="UP000248857">
    <property type="component" value="Unassembled WGS sequence"/>
</dbReference>
<name>A0A2W1JM73_9CYAN</name>
<sequence>MQLDYIAVRVLIRRLKCLNPSVLEKGCPNSAGYCYINYVSIGQSKGNLGTLNIPIL</sequence>
<keyword evidence="2" id="KW-1185">Reference proteome</keyword>
<accession>A0A2W1JM73</accession>
<dbReference type="EMBL" id="PQWO01000040">
    <property type="protein sequence ID" value="PZD70381.1"/>
    <property type="molecule type" value="Genomic_DNA"/>
</dbReference>
<reference evidence="1 2" key="1">
    <citation type="journal article" date="2018" name="Sci. Rep.">
        <title>A novel species of the marine cyanobacterium Acaryochloris with a unique pigment content and lifestyle.</title>
        <authorList>
            <person name="Partensky F."/>
            <person name="Six C."/>
            <person name="Ratin M."/>
            <person name="Garczarek L."/>
            <person name="Vaulot D."/>
            <person name="Probert I."/>
            <person name="Calteau A."/>
            <person name="Gourvil P."/>
            <person name="Marie D."/>
            <person name="Grebert T."/>
            <person name="Bouchier C."/>
            <person name="Le Panse S."/>
            <person name="Gachenot M."/>
            <person name="Rodriguez F."/>
            <person name="Garrido J.L."/>
        </authorList>
    </citation>
    <scope>NUCLEOTIDE SEQUENCE [LARGE SCALE GENOMIC DNA]</scope>
    <source>
        <strain evidence="1 2">RCC1774</strain>
    </source>
</reference>
<protein>
    <submittedName>
        <fullName evidence="1">Uncharacterized protein</fullName>
    </submittedName>
</protein>
<proteinExistence type="predicted"/>
<dbReference type="AlphaFoldDB" id="A0A2W1JM73"/>
<evidence type="ECO:0000313" key="2">
    <source>
        <dbReference type="Proteomes" id="UP000248857"/>
    </source>
</evidence>
<comment type="caution">
    <text evidence="1">The sequence shown here is derived from an EMBL/GenBank/DDBJ whole genome shotgun (WGS) entry which is preliminary data.</text>
</comment>
<gene>
    <name evidence="1" type="ORF">C1752_13688</name>
</gene>
<evidence type="ECO:0000313" key="1">
    <source>
        <dbReference type="EMBL" id="PZD70381.1"/>
    </source>
</evidence>
<organism evidence="1 2">
    <name type="scientific">Acaryochloris thomasi RCC1774</name>
    <dbReference type="NCBI Taxonomy" id="1764569"/>
    <lineage>
        <taxon>Bacteria</taxon>
        <taxon>Bacillati</taxon>
        <taxon>Cyanobacteriota</taxon>
        <taxon>Cyanophyceae</taxon>
        <taxon>Acaryochloridales</taxon>
        <taxon>Acaryochloridaceae</taxon>
        <taxon>Acaryochloris</taxon>
        <taxon>Acaryochloris thomasi</taxon>
    </lineage>
</organism>